<evidence type="ECO:0000313" key="3">
    <source>
        <dbReference type="Proteomes" id="UP000248272"/>
    </source>
</evidence>
<dbReference type="InterPro" id="IPR029058">
    <property type="entry name" value="AB_hydrolase_fold"/>
</dbReference>
<feature type="domain" description="AB hydrolase-1" evidence="1">
    <location>
        <begin position="14"/>
        <end position="249"/>
    </location>
</feature>
<dbReference type="Gene3D" id="3.40.50.1820">
    <property type="entry name" value="alpha/beta hydrolase"/>
    <property type="match status" value="1"/>
</dbReference>
<dbReference type="EC" id="3.5.1.29" evidence="2"/>
<comment type="caution">
    <text evidence="2">The sequence shown here is derived from an EMBL/GenBank/DDBJ whole genome shotgun (WGS) entry which is preliminary data.</text>
</comment>
<dbReference type="GO" id="GO:0047411">
    <property type="term" value="F:2-(acetamidomethylene)succinate hydrolase activity"/>
    <property type="evidence" value="ECO:0007669"/>
    <property type="project" value="UniProtKB-EC"/>
</dbReference>
<sequence length="268" mass="30232">MAYTEWGDSDNPKVLICVHGLTRTGRDFDALASALSRYYRVICPDIVGRGQSDWLEKAEDYIYPTYIADILILLEHLKIGKVDWIGTSLGGLIGMFIAAKSLPPIQSLILNDVGAFIPKEALKRIAKYVLFGQRQFANFSQVQTYVKENYSGFGHLTTSQWQEIAKHSVKPQATGGYILHYDPQIAYLLRSFPDLEDIDLWEVWQKINCPTLLIHGEKSDLLLPLTIAKMQSLKPDLEVIEIAETGHAPSLMTPQQIRIVENWLLDTG</sequence>
<dbReference type="Proteomes" id="UP000248272">
    <property type="component" value="Unassembled WGS sequence"/>
</dbReference>
<organism evidence="2 3">
    <name type="scientific">Microcystis aeruginosa Sj</name>
    <dbReference type="NCBI Taxonomy" id="1979544"/>
    <lineage>
        <taxon>Bacteria</taxon>
        <taxon>Bacillati</taxon>
        <taxon>Cyanobacteriota</taxon>
        <taxon>Cyanophyceae</taxon>
        <taxon>Oscillatoriophycideae</taxon>
        <taxon>Chroococcales</taxon>
        <taxon>Microcystaceae</taxon>
        <taxon>Microcystis</taxon>
    </lineage>
</organism>
<evidence type="ECO:0000313" key="2">
    <source>
        <dbReference type="EMBL" id="GBL11052.1"/>
    </source>
</evidence>
<dbReference type="PANTHER" id="PTHR43798">
    <property type="entry name" value="MONOACYLGLYCEROL LIPASE"/>
    <property type="match status" value="1"/>
</dbReference>
<dbReference type="InterPro" id="IPR000073">
    <property type="entry name" value="AB_hydrolase_1"/>
</dbReference>
<gene>
    <name evidence="2" type="ORF">MSj_02550</name>
</gene>
<reference evidence="2 3" key="1">
    <citation type="journal article" date="2018" name="Front. Microbiol.">
        <title>Adaptation of the Freshwater Bloom-Forming Cyanobacterium Microcystis aeruginosa to Brackish Water Is Driven by Recent Horizontal Transfer of Sucrose Genes.</title>
        <authorList>
            <person name="Tanabe Y."/>
            <person name="Hodoki Y."/>
            <person name="Sano T."/>
            <person name="Tada K."/>
            <person name="Watanabe M.M."/>
        </authorList>
    </citation>
    <scope>NUCLEOTIDE SEQUENCE [LARGE SCALE GENOMIC DNA]</scope>
    <source>
        <strain evidence="2 3">Sj</strain>
    </source>
</reference>
<keyword evidence="2" id="KW-0378">Hydrolase</keyword>
<name>A0A2Z6UNY8_MICAE</name>
<dbReference type="SUPFAM" id="SSF53474">
    <property type="entry name" value="alpha/beta-Hydrolases"/>
    <property type="match status" value="1"/>
</dbReference>
<protein>
    <submittedName>
        <fullName evidence="2">2-(Acetamidomethylene)succinate hydrolase</fullName>
        <ecNumber evidence="2">3.5.1.29</ecNumber>
    </submittedName>
</protein>
<proteinExistence type="predicted"/>
<dbReference type="PANTHER" id="PTHR43798:SF33">
    <property type="entry name" value="HYDROLASE, PUTATIVE (AFU_ORTHOLOGUE AFUA_2G14860)-RELATED"/>
    <property type="match status" value="1"/>
</dbReference>
<dbReference type="EMBL" id="BDSG01000059">
    <property type="protein sequence ID" value="GBL11052.1"/>
    <property type="molecule type" value="Genomic_DNA"/>
</dbReference>
<dbReference type="RefSeq" id="WP_110579442.1">
    <property type="nucleotide sequence ID" value="NZ_BDSG01000059.1"/>
</dbReference>
<dbReference type="GO" id="GO:0016020">
    <property type="term" value="C:membrane"/>
    <property type="evidence" value="ECO:0007669"/>
    <property type="project" value="TreeGrafter"/>
</dbReference>
<dbReference type="Pfam" id="PF00561">
    <property type="entry name" value="Abhydrolase_1"/>
    <property type="match status" value="1"/>
</dbReference>
<evidence type="ECO:0000259" key="1">
    <source>
        <dbReference type="Pfam" id="PF00561"/>
    </source>
</evidence>
<dbReference type="InterPro" id="IPR050266">
    <property type="entry name" value="AB_hydrolase_sf"/>
</dbReference>
<dbReference type="AlphaFoldDB" id="A0A2Z6UNY8"/>
<accession>A0A2Z6UNY8</accession>
<dbReference type="PRINTS" id="PR00111">
    <property type="entry name" value="ABHYDROLASE"/>
</dbReference>